<dbReference type="GO" id="GO:1990837">
    <property type="term" value="F:sequence-specific double-stranded DNA binding"/>
    <property type="evidence" value="ECO:0007669"/>
    <property type="project" value="TreeGrafter"/>
</dbReference>
<dbReference type="OMA" id="GICPVFK"/>
<sequence length="343" mass="39516">MLKQKVKMLRHCAFYSGLSLVKTWWLALLVSWSQHASETWFLFGSTHQSQAICLHFKGLCEVKMSDANNELSVDVNDLSEASTGEKRKREVKLRSKAWEHFTKLIKEDGTYEKCQCNHCNKLFTCSSRSGTTHLLRHITEGICPVYNRGKKDRPPTILNYMRGSSEPRNNMTSWKFNQGLDQAGHESVDMRDELLSAGLEDLERQTREVLEDDYVGQPSPPVSVKYPQQSALKRQSRGDSWMTELRACVSKLVDLTTERMPNGSSIKSSLAVTAPDYSIAAALRCLNEMEDIPQSSEMYLDAFELLKDDGERECFICLPAEPRRRWLQRMLHRRYPLRYNCNF</sequence>
<dbReference type="InterPro" id="IPR036236">
    <property type="entry name" value="Znf_C2H2_sf"/>
</dbReference>
<dbReference type="PANTHER" id="PTHR34396">
    <property type="entry name" value="OS03G0264950 PROTEIN-RELATED"/>
    <property type="match status" value="1"/>
</dbReference>
<dbReference type="AlphaFoldDB" id="A0A068UED2"/>
<dbReference type="Pfam" id="PF02892">
    <property type="entry name" value="zf-BED"/>
    <property type="match status" value="1"/>
</dbReference>
<dbReference type="GO" id="GO:0005634">
    <property type="term" value="C:nucleus"/>
    <property type="evidence" value="ECO:0007669"/>
    <property type="project" value="TreeGrafter"/>
</dbReference>
<protein>
    <recommendedName>
        <fullName evidence="5">BED-type domain-containing protein</fullName>
    </recommendedName>
</protein>
<gene>
    <name evidence="6" type="ORF">GSCOC_T00021333001</name>
</gene>
<dbReference type="PROSITE" id="PS50808">
    <property type="entry name" value="ZF_BED"/>
    <property type="match status" value="1"/>
</dbReference>
<evidence type="ECO:0000256" key="1">
    <source>
        <dbReference type="ARBA" id="ARBA00022723"/>
    </source>
</evidence>
<dbReference type="InterPro" id="IPR053031">
    <property type="entry name" value="Cuticle_assoc_protein"/>
</dbReference>
<evidence type="ECO:0000259" key="5">
    <source>
        <dbReference type="PROSITE" id="PS50808"/>
    </source>
</evidence>
<dbReference type="OrthoDB" id="1607513at2759"/>
<dbReference type="EMBL" id="HG739103">
    <property type="protein sequence ID" value="CDP05993.1"/>
    <property type="molecule type" value="Genomic_DNA"/>
</dbReference>
<dbReference type="GO" id="GO:0008270">
    <property type="term" value="F:zinc ion binding"/>
    <property type="evidence" value="ECO:0007669"/>
    <property type="project" value="UniProtKB-KW"/>
</dbReference>
<dbReference type="Proteomes" id="UP000295252">
    <property type="component" value="Chromosome VII"/>
</dbReference>
<evidence type="ECO:0000256" key="2">
    <source>
        <dbReference type="ARBA" id="ARBA00022771"/>
    </source>
</evidence>
<evidence type="ECO:0000313" key="6">
    <source>
        <dbReference type="EMBL" id="CDP05993.1"/>
    </source>
</evidence>
<keyword evidence="2 4" id="KW-0863">Zinc-finger</keyword>
<evidence type="ECO:0000256" key="3">
    <source>
        <dbReference type="ARBA" id="ARBA00022833"/>
    </source>
</evidence>
<accession>A0A068UED2</accession>
<keyword evidence="1" id="KW-0479">Metal-binding</keyword>
<keyword evidence="7" id="KW-1185">Reference proteome</keyword>
<dbReference type="PANTHER" id="PTHR34396:SF10">
    <property type="entry name" value="BED-TYPE DOMAIN-CONTAINING PROTEIN"/>
    <property type="match status" value="1"/>
</dbReference>
<dbReference type="InterPro" id="IPR003656">
    <property type="entry name" value="Znf_BED"/>
</dbReference>
<evidence type="ECO:0000313" key="7">
    <source>
        <dbReference type="Proteomes" id="UP000295252"/>
    </source>
</evidence>
<feature type="domain" description="BED-type" evidence="5">
    <location>
        <begin position="92"/>
        <end position="150"/>
    </location>
</feature>
<reference evidence="7" key="1">
    <citation type="journal article" date="2014" name="Science">
        <title>The coffee genome provides insight into the convergent evolution of caffeine biosynthesis.</title>
        <authorList>
            <person name="Denoeud F."/>
            <person name="Carretero-Paulet L."/>
            <person name="Dereeper A."/>
            <person name="Droc G."/>
            <person name="Guyot R."/>
            <person name="Pietrella M."/>
            <person name="Zheng C."/>
            <person name="Alberti A."/>
            <person name="Anthony F."/>
            <person name="Aprea G."/>
            <person name="Aury J.M."/>
            <person name="Bento P."/>
            <person name="Bernard M."/>
            <person name="Bocs S."/>
            <person name="Campa C."/>
            <person name="Cenci A."/>
            <person name="Combes M.C."/>
            <person name="Crouzillat D."/>
            <person name="Da Silva C."/>
            <person name="Daddiego L."/>
            <person name="De Bellis F."/>
            <person name="Dussert S."/>
            <person name="Garsmeur O."/>
            <person name="Gayraud T."/>
            <person name="Guignon V."/>
            <person name="Jahn K."/>
            <person name="Jamilloux V."/>
            <person name="Joet T."/>
            <person name="Labadie K."/>
            <person name="Lan T."/>
            <person name="Leclercq J."/>
            <person name="Lepelley M."/>
            <person name="Leroy T."/>
            <person name="Li L.T."/>
            <person name="Librado P."/>
            <person name="Lopez L."/>
            <person name="Munoz A."/>
            <person name="Noel B."/>
            <person name="Pallavicini A."/>
            <person name="Perrotta G."/>
            <person name="Poncet V."/>
            <person name="Pot D."/>
            <person name="Priyono X."/>
            <person name="Rigoreau M."/>
            <person name="Rouard M."/>
            <person name="Rozas J."/>
            <person name="Tranchant-Dubreuil C."/>
            <person name="VanBuren R."/>
            <person name="Zhang Q."/>
            <person name="Andrade A.C."/>
            <person name="Argout X."/>
            <person name="Bertrand B."/>
            <person name="de Kochko A."/>
            <person name="Graziosi G."/>
            <person name="Henry R.J."/>
            <person name="Jayarama X."/>
            <person name="Ming R."/>
            <person name="Nagai C."/>
            <person name="Rounsley S."/>
            <person name="Sankoff D."/>
            <person name="Giuliano G."/>
            <person name="Albert V.A."/>
            <person name="Wincker P."/>
            <person name="Lashermes P."/>
        </authorList>
    </citation>
    <scope>NUCLEOTIDE SEQUENCE [LARGE SCALE GENOMIC DNA]</scope>
    <source>
        <strain evidence="7">cv. DH200-94</strain>
    </source>
</reference>
<dbReference type="Gramene" id="CDP05993">
    <property type="protein sequence ID" value="CDP05993"/>
    <property type="gene ID" value="GSCOC_T00021333001"/>
</dbReference>
<dbReference type="GO" id="GO:0006357">
    <property type="term" value="P:regulation of transcription by RNA polymerase II"/>
    <property type="evidence" value="ECO:0007669"/>
    <property type="project" value="TreeGrafter"/>
</dbReference>
<dbReference type="PhylomeDB" id="A0A068UED2"/>
<name>A0A068UED2_COFCA</name>
<evidence type="ECO:0000256" key="4">
    <source>
        <dbReference type="PROSITE-ProRule" id="PRU00027"/>
    </source>
</evidence>
<dbReference type="InParanoid" id="A0A068UED2"/>
<dbReference type="SUPFAM" id="SSF57667">
    <property type="entry name" value="beta-beta-alpha zinc fingers"/>
    <property type="match status" value="1"/>
</dbReference>
<dbReference type="SMART" id="SM00614">
    <property type="entry name" value="ZnF_BED"/>
    <property type="match status" value="1"/>
</dbReference>
<proteinExistence type="predicted"/>
<keyword evidence="3" id="KW-0862">Zinc</keyword>
<organism evidence="6 7">
    <name type="scientific">Coffea canephora</name>
    <name type="common">Robusta coffee</name>
    <dbReference type="NCBI Taxonomy" id="49390"/>
    <lineage>
        <taxon>Eukaryota</taxon>
        <taxon>Viridiplantae</taxon>
        <taxon>Streptophyta</taxon>
        <taxon>Embryophyta</taxon>
        <taxon>Tracheophyta</taxon>
        <taxon>Spermatophyta</taxon>
        <taxon>Magnoliopsida</taxon>
        <taxon>eudicotyledons</taxon>
        <taxon>Gunneridae</taxon>
        <taxon>Pentapetalae</taxon>
        <taxon>asterids</taxon>
        <taxon>lamiids</taxon>
        <taxon>Gentianales</taxon>
        <taxon>Rubiaceae</taxon>
        <taxon>Ixoroideae</taxon>
        <taxon>Gardenieae complex</taxon>
        <taxon>Bertiereae - Coffeeae clade</taxon>
        <taxon>Coffeeae</taxon>
        <taxon>Coffea</taxon>
    </lineage>
</organism>